<dbReference type="PATRIC" id="fig|45658.6.peg.1461"/>
<dbReference type="GeneID" id="96870923"/>
<accession>A0A1B1NNW7</accession>
<proteinExistence type="predicted"/>
<dbReference type="EMBL" id="CP016414">
    <property type="protein sequence ID" value="ANU36211.1"/>
    <property type="molecule type" value="Genomic_DNA"/>
</dbReference>
<dbReference type="STRING" id="45658.VSVS12_01506"/>
<organism evidence="1 2">
    <name type="scientific">Vibrio scophthalmi</name>
    <dbReference type="NCBI Taxonomy" id="45658"/>
    <lineage>
        <taxon>Bacteria</taxon>
        <taxon>Pseudomonadati</taxon>
        <taxon>Pseudomonadota</taxon>
        <taxon>Gammaproteobacteria</taxon>
        <taxon>Vibrionales</taxon>
        <taxon>Vibrionaceae</taxon>
        <taxon>Vibrio</taxon>
    </lineage>
</organism>
<reference evidence="1 2" key="1">
    <citation type="submission" date="2016-07" db="EMBL/GenBank/DDBJ databases">
        <title>Genome sequencing of Vibrio scophthalmi strain VS-05, an isolated from Paralichthys olivaceus.</title>
        <authorList>
            <person name="Han H.-J."/>
        </authorList>
    </citation>
    <scope>NUCLEOTIDE SEQUENCE [LARGE SCALE GENOMIC DNA]</scope>
    <source>
        <strain evidence="1 2">VS-05</strain>
    </source>
</reference>
<evidence type="ECO:0000313" key="1">
    <source>
        <dbReference type="EMBL" id="ANU36211.1"/>
    </source>
</evidence>
<name>A0A1B1NNW7_9VIBR</name>
<keyword evidence="2" id="KW-1185">Reference proteome</keyword>
<dbReference type="Proteomes" id="UP000092528">
    <property type="component" value="Chromosome 1"/>
</dbReference>
<dbReference type="RefSeq" id="WP_065430263.1">
    <property type="nucleotide sequence ID" value="NZ_CP016307.1"/>
</dbReference>
<dbReference type="AlphaFoldDB" id="A0A1B1NNW7"/>
<protein>
    <submittedName>
        <fullName evidence="1">Uncharacterized protein</fullName>
    </submittedName>
</protein>
<dbReference type="PROSITE" id="PS51257">
    <property type="entry name" value="PROKAR_LIPOPROTEIN"/>
    <property type="match status" value="1"/>
</dbReference>
<sequence length="207" mass="22840">MNFKKNVVAVVLASSMMFGCSAFSDNASVDYDQQLVVGNELSVRATDEYQFSKIKEGELVRTTVNTAFLIAKPMYEDYIKSAENQPEVKQFLAYTQNMSEEEREAAFNQLDDESKAKVKQYVESSAFESVLAGLGDASKAALSAASKFDEEKLLGLVTDSNSGLGFKDIMQEQSLYELTGEQIMFMNDSVISAYQTAKQLSALTNAQ</sequence>
<evidence type="ECO:0000313" key="2">
    <source>
        <dbReference type="Proteomes" id="UP000092528"/>
    </source>
</evidence>
<gene>
    <name evidence="1" type="ORF">VSVS05_01084</name>
</gene>
<dbReference type="KEGG" id="vsc:VSVS12_01506"/>